<reference evidence="8" key="1">
    <citation type="submission" date="2016-06" db="EMBL/GenBank/DDBJ databases">
        <title>Parallel loss of symbiosis genes in relatives of nitrogen-fixing non-legume Parasponia.</title>
        <authorList>
            <person name="Van Velzen R."/>
            <person name="Holmer R."/>
            <person name="Bu F."/>
            <person name="Rutten L."/>
            <person name="Van Zeijl A."/>
            <person name="Liu W."/>
            <person name="Santuari L."/>
            <person name="Cao Q."/>
            <person name="Sharma T."/>
            <person name="Shen D."/>
            <person name="Roswanjaya Y."/>
            <person name="Wardhani T."/>
            <person name="Kalhor M.S."/>
            <person name="Jansen J."/>
            <person name="Van den Hoogen J."/>
            <person name="Gungor B."/>
            <person name="Hartog M."/>
            <person name="Hontelez J."/>
            <person name="Verver J."/>
            <person name="Yang W.-C."/>
            <person name="Schijlen E."/>
            <person name="Repin R."/>
            <person name="Schilthuizen M."/>
            <person name="Schranz E."/>
            <person name="Heidstra R."/>
            <person name="Miyata K."/>
            <person name="Fedorova E."/>
            <person name="Kohlen W."/>
            <person name="Bisseling T."/>
            <person name="Smit S."/>
            <person name="Geurts R."/>
        </authorList>
    </citation>
    <scope>NUCLEOTIDE SEQUENCE [LARGE SCALE GENOMIC DNA]</scope>
    <source>
        <strain evidence="8">cv. RG33-2</strain>
    </source>
</reference>
<accession>A0A2P5BAP4</accession>
<dbReference type="Pfam" id="PF08263">
    <property type="entry name" value="LRRNT_2"/>
    <property type="match status" value="1"/>
</dbReference>
<protein>
    <submittedName>
        <fullName evidence="7">LRR domain containing protein</fullName>
    </submittedName>
</protein>
<dbReference type="AlphaFoldDB" id="A0A2P5BAP4"/>
<evidence type="ECO:0000259" key="5">
    <source>
        <dbReference type="Pfam" id="PF08263"/>
    </source>
</evidence>
<evidence type="ECO:0000313" key="7">
    <source>
        <dbReference type="EMBL" id="PON45846.1"/>
    </source>
</evidence>
<dbReference type="OrthoDB" id="1056777at2759"/>
<keyword evidence="1" id="KW-0433">Leucine-rich repeat</keyword>
<dbReference type="SUPFAM" id="SSF52058">
    <property type="entry name" value="L domain-like"/>
    <property type="match status" value="1"/>
</dbReference>
<organism evidence="7 8">
    <name type="scientific">Trema orientale</name>
    <name type="common">Charcoal tree</name>
    <name type="synonym">Celtis orientalis</name>
    <dbReference type="NCBI Taxonomy" id="63057"/>
    <lineage>
        <taxon>Eukaryota</taxon>
        <taxon>Viridiplantae</taxon>
        <taxon>Streptophyta</taxon>
        <taxon>Embryophyta</taxon>
        <taxon>Tracheophyta</taxon>
        <taxon>Spermatophyta</taxon>
        <taxon>Magnoliopsida</taxon>
        <taxon>eudicotyledons</taxon>
        <taxon>Gunneridae</taxon>
        <taxon>Pentapetalae</taxon>
        <taxon>rosids</taxon>
        <taxon>fabids</taxon>
        <taxon>Rosales</taxon>
        <taxon>Cannabaceae</taxon>
        <taxon>Trema</taxon>
    </lineage>
</organism>
<dbReference type="InterPro" id="IPR013210">
    <property type="entry name" value="LRR_N_plant-typ"/>
</dbReference>
<evidence type="ECO:0000256" key="1">
    <source>
        <dbReference type="ARBA" id="ARBA00022614"/>
    </source>
</evidence>
<dbReference type="Proteomes" id="UP000237000">
    <property type="component" value="Unassembled WGS sequence"/>
</dbReference>
<dbReference type="Gene3D" id="3.80.10.10">
    <property type="entry name" value="Ribonuclease Inhibitor"/>
    <property type="match status" value="1"/>
</dbReference>
<dbReference type="PANTHER" id="PTHR47988">
    <property type="entry name" value="SOMATIC EMBRYOGENESIS RECEPTOR KINASE 1"/>
    <property type="match status" value="1"/>
</dbReference>
<keyword evidence="2 4" id="KW-0732">Signal</keyword>
<proteinExistence type="predicted"/>
<feature type="domain" description="Disease resistance R13L4/SHOC-2-like LRR" evidence="6">
    <location>
        <begin position="91"/>
        <end position="177"/>
    </location>
</feature>
<keyword evidence="8" id="KW-1185">Reference proteome</keyword>
<dbReference type="Pfam" id="PF23598">
    <property type="entry name" value="LRR_14"/>
    <property type="match status" value="1"/>
</dbReference>
<dbReference type="InParanoid" id="A0A2P5BAP4"/>
<evidence type="ECO:0000256" key="2">
    <source>
        <dbReference type="ARBA" id="ARBA00022729"/>
    </source>
</evidence>
<evidence type="ECO:0000256" key="3">
    <source>
        <dbReference type="ARBA" id="ARBA00022737"/>
    </source>
</evidence>
<feature type="chain" id="PRO_5015123917" evidence="4">
    <location>
        <begin position="25"/>
        <end position="234"/>
    </location>
</feature>
<dbReference type="FunFam" id="3.80.10.10:FF:000021">
    <property type="entry name" value="Putative LRR receptor-like serine/threonine-protein kinase"/>
    <property type="match status" value="1"/>
</dbReference>
<evidence type="ECO:0000313" key="8">
    <source>
        <dbReference type="Proteomes" id="UP000237000"/>
    </source>
</evidence>
<comment type="caution">
    <text evidence="7">The sequence shown here is derived from an EMBL/GenBank/DDBJ whole genome shotgun (WGS) entry which is preliminary data.</text>
</comment>
<dbReference type="EMBL" id="JXTC01000565">
    <property type="protein sequence ID" value="PON45846.1"/>
    <property type="molecule type" value="Genomic_DNA"/>
</dbReference>
<evidence type="ECO:0000256" key="4">
    <source>
        <dbReference type="SAM" id="SignalP"/>
    </source>
</evidence>
<dbReference type="STRING" id="63057.A0A2P5BAP4"/>
<dbReference type="InterPro" id="IPR055414">
    <property type="entry name" value="LRR_R13L4/SHOC2-like"/>
</dbReference>
<feature type="signal peptide" evidence="4">
    <location>
        <begin position="1"/>
        <end position="24"/>
    </location>
</feature>
<evidence type="ECO:0000259" key="6">
    <source>
        <dbReference type="Pfam" id="PF23598"/>
    </source>
</evidence>
<sequence length="234" mass="25249">MGMKGTEAALYFLAFLWFWTSANGILSPKGVNFEVQALMGIKYSLEDPHGVLENWDSDSVDPCSWTMVTCSPESLVIGLGTPSQNLSGTLSASIGNLTNLQIVLLQNNNIKGPVPPELGRLPNLHTLDLSNNMFTGEIPSSIGHLRHLQYLRLNNNSLSGPIPMSLANMTQLAFLDLSYNNLSGPVPRFPAKTFNIVGNPLICPTGSEAGCYGMTLMPMSMNLNSSDSTELNSV</sequence>
<gene>
    <name evidence="7" type="ORF">TorRG33x02_327600</name>
</gene>
<feature type="domain" description="Leucine-rich repeat-containing N-terminal plant-type" evidence="5">
    <location>
        <begin position="32"/>
        <end position="71"/>
    </location>
</feature>
<dbReference type="InterPro" id="IPR032675">
    <property type="entry name" value="LRR_dom_sf"/>
</dbReference>
<keyword evidence="3" id="KW-0677">Repeat</keyword>
<name>A0A2P5BAP4_TREOI</name>
<dbReference type="PRINTS" id="PR00019">
    <property type="entry name" value="LEURICHRPT"/>
</dbReference>